<feature type="region of interest" description="Disordered" evidence="1">
    <location>
        <begin position="128"/>
        <end position="153"/>
    </location>
</feature>
<keyword evidence="3" id="KW-1185">Reference proteome</keyword>
<feature type="compositionally biased region" description="Acidic residues" evidence="1">
    <location>
        <begin position="139"/>
        <end position="151"/>
    </location>
</feature>
<evidence type="ECO:0000313" key="2">
    <source>
        <dbReference type="EMBL" id="NDO88938.1"/>
    </source>
</evidence>
<sequence length="277" mass="30360">MLDTDGCARLRPHDTEVLMDVPFQHRVILVKLTQFGSALVPAEVLYDAAHAWWRVAAHRRHGPEAVEVALAVRDNAVVGAWWVEAWTPDDDGVRWSFEGREDPALDILYEGLDVTTWFPRGAQNPLRYVGPDGAAEQGDPLDDDGGTDEDPASAGRATFASFDEALQDFGMPVENRARLREIAAGLNFTTVWIPPARSYVAVGTPGKPVAAYFGVGYVSIRRGPNDYEVVELPNFRGGPRRGGQADVARRLDERAFGTCPTCHTQLPANGRCDTCDD</sequence>
<evidence type="ECO:0008006" key="4">
    <source>
        <dbReference type="Google" id="ProtNLM"/>
    </source>
</evidence>
<reference evidence="2 3" key="1">
    <citation type="journal article" date="2021" name="Arch. Microbiol.">
        <title>Cellulosimicrobium fucosivorans sp. nov., isolated from San Elijo Lagoon, contains a fucose metabolic pathway linked to carotenoid production.</title>
        <authorList>
            <person name="Aviles F.A."/>
            <person name="Kyndt J.A."/>
        </authorList>
    </citation>
    <scope>NUCLEOTIDE SEQUENCE [LARGE SCALE GENOMIC DNA]</scope>
    <source>
        <strain evidence="2 3">SE3</strain>
    </source>
</reference>
<evidence type="ECO:0000256" key="1">
    <source>
        <dbReference type="SAM" id="MobiDB-lite"/>
    </source>
</evidence>
<accession>A0ABX0BDB7</accession>
<evidence type="ECO:0000313" key="3">
    <source>
        <dbReference type="Proteomes" id="UP000471672"/>
    </source>
</evidence>
<proteinExistence type="predicted"/>
<protein>
    <recommendedName>
        <fullName evidence="4">DUF4178 domain-containing protein</fullName>
    </recommendedName>
</protein>
<gene>
    <name evidence="2" type="ORF">GYH36_05625</name>
</gene>
<dbReference type="Proteomes" id="UP000471672">
    <property type="component" value="Unassembled WGS sequence"/>
</dbReference>
<organism evidence="2 3">
    <name type="scientific">Cellulosimicrobium composti</name>
    <dbReference type="NCBI Taxonomy" id="2672572"/>
    <lineage>
        <taxon>Bacteria</taxon>
        <taxon>Bacillati</taxon>
        <taxon>Actinomycetota</taxon>
        <taxon>Actinomycetes</taxon>
        <taxon>Micrococcales</taxon>
        <taxon>Promicromonosporaceae</taxon>
        <taxon>Cellulosimicrobium</taxon>
    </lineage>
</organism>
<name>A0ABX0BDB7_9MICO</name>
<comment type="caution">
    <text evidence="2">The sequence shown here is derived from an EMBL/GenBank/DDBJ whole genome shotgun (WGS) entry which is preliminary data.</text>
</comment>
<dbReference type="EMBL" id="JAAFAN010000012">
    <property type="protein sequence ID" value="NDO88938.1"/>
    <property type="molecule type" value="Genomic_DNA"/>
</dbReference>